<keyword evidence="1 2" id="KW-0193">Cuticle</keyword>
<sequence>MSMYISQVGFEDNRQSSTVDTIIVIQTVEMAFKLALLASILAATNAAVLPAPAALVASPVLARIADDTFDPNPSYSFAYDVQDALTGDSKGQIENRANGIVTGQYNVAEPDGTRRIVDYTADPINGFNAVVRRAPLGVARAVAPVAAPVVAAPGAAVVAARAPLVAAPGLARIGSPYVAANGQLSYAFV</sequence>
<dbReference type="OrthoDB" id="285802at2759"/>
<gene>
    <name evidence="3" type="ORF">PHAECO_LOCUS10012</name>
</gene>
<dbReference type="PROSITE" id="PS00233">
    <property type="entry name" value="CHIT_BIND_RR_1"/>
    <property type="match status" value="1"/>
</dbReference>
<accession>A0A9P0DWE7</accession>
<dbReference type="InterPro" id="IPR000618">
    <property type="entry name" value="Insect_cuticle"/>
</dbReference>
<name>A0A9P0DWE7_PHACE</name>
<protein>
    <recommendedName>
        <fullName evidence="5">Larval cuticle protein A2B</fullName>
    </recommendedName>
</protein>
<dbReference type="PROSITE" id="PS51155">
    <property type="entry name" value="CHIT_BIND_RR_2"/>
    <property type="match status" value="1"/>
</dbReference>
<dbReference type="InterPro" id="IPR051217">
    <property type="entry name" value="Insect_Cuticle_Struc_Prot"/>
</dbReference>
<evidence type="ECO:0000313" key="4">
    <source>
        <dbReference type="Proteomes" id="UP001153737"/>
    </source>
</evidence>
<dbReference type="EMBL" id="OU896712">
    <property type="protein sequence ID" value="CAH1173765.1"/>
    <property type="molecule type" value="Genomic_DNA"/>
</dbReference>
<reference evidence="3" key="2">
    <citation type="submission" date="2022-10" db="EMBL/GenBank/DDBJ databases">
        <authorList>
            <consortium name="ENA_rothamsted_submissions"/>
            <consortium name="culmorum"/>
            <person name="King R."/>
        </authorList>
    </citation>
    <scope>NUCLEOTIDE SEQUENCE</scope>
</reference>
<dbReference type="AlphaFoldDB" id="A0A9P0DWE7"/>
<dbReference type="GO" id="GO:0031012">
    <property type="term" value="C:extracellular matrix"/>
    <property type="evidence" value="ECO:0007669"/>
    <property type="project" value="TreeGrafter"/>
</dbReference>
<dbReference type="Proteomes" id="UP001153737">
    <property type="component" value="Chromosome 6"/>
</dbReference>
<evidence type="ECO:0000256" key="2">
    <source>
        <dbReference type="PROSITE-ProRule" id="PRU00497"/>
    </source>
</evidence>
<organism evidence="3 4">
    <name type="scientific">Phaedon cochleariae</name>
    <name type="common">Mustard beetle</name>
    <dbReference type="NCBI Taxonomy" id="80249"/>
    <lineage>
        <taxon>Eukaryota</taxon>
        <taxon>Metazoa</taxon>
        <taxon>Ecdysozoa</taxon>
        <taxon>Arthropoda</taxon>
        <taxon>Hexapoda</taxon>
        <taxon>Insecta</taxon>
        <taxon>Pterygota</taxon>
        <taxon>Neoptera</taxon>
        <taxon>Endopterygota</taxon>
        <taxon>Coleoptera</taxon>
        <taxon>Polyphaga</taxon>
        <taxon>Cucujiformia</taxon>
        <taxon>Chrysomeloidea</taxon>
        <taxon>Chrysomelidae</taxon>
        <taxon>Chrysomelinae</taxon>
        <taxon>Chrysomelini</taxon>
        <taxon>Phaedon</taxon>
    </lineage>
</organism>
<evidence type="ECO:0008006" key="5">
    <source>
        <dbReference type="Google" id="ProtNLM"/>
    </source>
</evidence>
<reference evidence="3" key="1">
    <citation type="submission" date="2022-01" db="EMBL/GenBank/DDBJ databases">
        <authorList>
            <person name="King R."/>
        </authorList>
    </citation>
    <scope>NUCLEOTIDE SEQUENCE</scope>
</reference>
<dbReference type="InterPro" id="IPR031311">
    <property type="entry name" value="CHIT_BIND_RR_consensus"/>
</dbReference>
<dbReference type="PANTHER" id="PTHR12236:SF75">
    <property type="entry name" value="CUTICULAR PROTEIN 62BB, ISOFORM A"/>
    <property type="match status" value="1"/>
</dbReference>
<dbReference type="GO" id="GO:0005615">
    <property type="term" value="C:extracellular space"/>
    <property type="evidence" value="ECO:0007669"/>
    <property type="project" value="TreeGrafter"/>
</dbReference>
<dbReference type="GO" id="GO:0042302">
    <property type="term" value="F:structural constituent of cuticle"/>
    <property type="evidence" value="ECO:0007669"/>
    <property type="project" value="UniProtKB-UniRule"/>
</dbReference>
<keyword evidence="4" id="KW-1185">Reference proteome</keyword>
<evidence type="ECO:0000256" key="1">
    <source>
        <dbReference type="ARBA" id="ARBA00022460"/>
    </source>
</evidence>
<dbReference type="PRINTS" id="PR00947">
    <property type="entry name" value="CUTICLE"/>
</dbReference>
<proteinExistence type="predicted"/>
<dbReference type="Pfam" id="PF00379">
    <property type="entry name" value="Chitin_bind_4"/>
    <property type="match status" value="1"/>
</dbReference>
<evidence type="ECO:0000313" key="3">
    <source>
        <dbReference type="EMBL" id="CAH1173765.1"/>
    </source>
</evidence>
<dbReference type="PANTHER" id="PTHR12236">
    <property type="entry name" value="STRUCTURAL CONTITUENT OF CUTICLE"/>
    <property type="match status" value="1"/>
</dbReference>